<sequence>MKKTILLAAAAAVTATVAHAESITVTEENFPQAYTNLRFAAIIEKAGGINTFLKMPVPSSDPAEQFVVRMNRDTAYSTSVFDVSSREVYITIPETDKYVTTQIIDENHETQRMIYGPGRYNITAKTDFAFVIVRTLDPDLRDNLVVEAPEPQEFIIQDWEEASFEEIEVKGNADFSDGYHQATAYSNVESGQTSYMNYVGAAGGWGGAMVLDNIYQTSPYFDADACYETTFVDPEAEYFWSATVYNADGYMFNDVANVSSEMDPEQNADGTFTLRFGCAGMPNNIPTVEGNTTGKFNVLMRHYGPSQMVSDGEYGYNMTQFIRKVE</sequence>
<organism evidence="4 5">
    <name type="scientific">Phaeobacter gallaeciensis</name>
    <dbReference type="NCBI Taxonomy" id="60890"/>
    <lineage>
        <taxon>Bacteria</taxon>
        <taxon>Pseudomonadati</taxon>
        <taxon>Pseudomonadota</taxon>
        <taxon>Alphaproteobacteria</taxon>
        <taxon>Rhodobacterales</taxon>
        <taxon>Roseobacteraceae</taxon>
        <taxon>Phaeobacter</taxon>
    </lineage>
</organism>
<protein>
    <recommendedName>
        <fullName evidence="6">DUF1254 domain-containing protein</fullName>
    </recommendedName>
</protein>
<name>A0A366X756_9RHOB</name>
<feature type="domain" description="DUF1254" evidence="3">
    <location>
        <begin position="50"/>
        <end position="155"/>
    </location>
</feature>
<dbReference type="SUPFAM" id="SSF160935">
    <property type="entry name" value="VPA0735-like"/>
    <property type="match status" value="1"/>
</dbReference>
<dbReference type="PANTHER" id="PTHR36509">
    <property type="entry name" value="BLL3101 PROTEIN"/>
    <property type="match status" value="1"/>
</dbReference>
<dbReference type="Gene3D" id="2.60.120.600">
    <property type="entry name" value="Domain of unknown function DUF1214, C-terminal domain"/>
    <property type="match status" value="1"/>
</dbReference>
<proteinExistence type="predicted"/>
<evidence type="ECO:0000313" key="5">
    <source>
        <dbReference type="Proteomes" id="UP000252706"/>
    </source>
</evidence>
<dbReference type="Proteomes" id="UP000252706">
    <property type="component" value="Unassembled WGS sequence"/>
</dbReference>
<dbReference type="Pfam" id="PF06742">
    <property type="entry name" value="DUF1214"/>
    <property type="match status" value="1"/>
</dbReference>
<dbReference type="InterPro" id="IPR010621">
    <property type="entry name" value="DUF1214"/>
</dbReference>
<dbReference type="RefSeq" id="WP_113821913.1">
    <property type="nucleotide sequence ID" value="NZ_QOCE01000006.1"/>
</dbReference>
<dbReference type="InterPro" id="IPR010679">
    <property type="entry name" value="DUF1254"/>
</dbReference>
<evidence type="ECO:0000259" key="3">
    <source>
        <dbReference type="Pfam" id="PF06863"/>
    </source>
</evidence>
<accession>A0A366X756</accession>
<evidence type="ECO:0000259" key="2">
    <source>
        <dbReference type="Pfam" id="PF06742"/>
    </source>
</evidence>
<dbReference type="OrthoDB" id="9777345at2"/>
<dbReference type="PANTHER" id="PTHR36509:SF3">
    <property type="entry name" value="SIGNAL PEPTIDE PROTEIN"/>
    <property type="match status" value="1"/>
</dbReference>
<reference evidence="4 5" key="1">
    <citation type="submission" date="2018-07" db="EMBL/GenBank/DDBJ databases">
        <title>Modular assembly of carbohydrate-degrading microbial communities in the ocean.</title>
        <authorList>
            <person name="Enke T.N."/>
            <person name="Datta M.S."/>
            <person name="Schwartzman J.A."/>
            <person name="Cermak N."/>
            <person name="Schmitz D.A."/>
            <person name="Barrere J."/>
            <person name="Cordero O.X."/>
        </authorList>
    </citation>
    <scope>NUCLEOTIDE SEQUENCE [LARGE SCALE GENOMIC DNA]</scope>
    <source>
        <strain evidence="4 5">C3M10</strain>
    </source>
</reference>
<gene>
    <name evidence="4" type="ORF">DS909_02710</name>
</gene>
<dbReference type="AlphaFoldDB" id="A0A366X756"/>
<evidence type="ECO:0008006" key="6">
    <source>
        <dbReference type="Google" id="ProtNLM"/>
    </source>
</evidence>
<feature type="domain" description="DUF1214" evidence="2">
    <location>
        <begin position="221"/>
        <end position="307"/>
    </location>
</feature>
<dbReference type="EMBL" id="QOCE01000006">
    <property type="protein sequence ID" value="RBW61101.1"/>
    <property type="molecule type" value="Genomic_DNA"/>
</dbReference>
<dbReference type="Pfam" id="PF06863">
    <property type="entry name" value="DUF1254"/>
    <property type="match status" value="1"/>
</dbReference>
<comment type="caution">
    <text evidence="4">The sequence shown here is derived from an EMBL/GenBank/DDBJ whole genome shotgun (WGS) entry which is preliminary data.</text>
</comment>
<evidence type="ECO:0000313" key="4">
    <source>
        <dbReference type="EMBL" id="RBW61101.1"/>
    </source>
</evidence>
<feature type="signal peptide" evidence="1">
    <location>
        <begin position="1"/>
        <end position="20"/>
    </location>
</feature>
<feature type="chain" id="PRO_5016712686" description="DUF1254 domain-containing protein" evidence="1">
    <location>
        <begin position="21"/>
        <end position="326"/>
    </location>
</feature>
<evidence type="ECO:0000256" key="1">
    <source>
        <dbReference type="SAM" id="SignalP"/>
    </source>
</evidence>
<keyword evidence="1" id="KW-0732">Signal</keyword>
<dbReference type="InterPro" id="IPR037049">
    <property type="entry name" value="DUF1214_C_sf"/>
</dbReference>